<protein>
    <recommendedName>
        <fullName evidence="3">HPr kinase/phosphorylase C-terminal domain-containing protein</fullName>
    </recommendedName>
</protein>
<organism evidence="1 2">
    <name type="scientific">Marispirochaeta aestuarii</name>
    <dbReference type="NCBI Taxonomy" id="1963862"/>
    <lineage>
        <taxon>Bacteria</taxon>
        <taxon>Pseudomonadati</taxon>
        <taxon>Spirochaetota</taxon>
        <taxon>Spirochaetia</taxon>
        <taxon>Spirochaetales</taxon>
        <taxon>Spirochaetaceae</taxon>
        <taxon>Marispirochaeta</taxon>
    </lineage>
</organism>
<dbReference type="SUPFAM" id="SSF53795">
    <property type="entry name" value="PEP carboxykinase-like"/>
    <property type="match status" value="1"/>
</dbReference>
<evidence type="ECO:0000313" key="2">
    <source>
        <dbReference type="Proteomes" id="UP000192343"/>
    </source>
</evidence>
<sequence>MYYSTAFGLRIGSDIHIPEFSPTQGEPDVIMLTRELAPPPGCPEGENVRLMVPFNGGVLLHWNAIGSFLVQEGRQVTISPRHGVDEALVRLVLTGPVLGVLLIQRGWAVFHAAGVACPLTGAAVAFAAVKGEGKSTMAAAMYNAGYGMISDDLTAVSFDNEHPLVSPGFPRSKLWTESAEALTDGDDTLSMIFPGFKKMSRTVNDRFITTQAFLKAVFVLETADEIVIERLSGFKAVRALLPHWYGALFDGQLLPIFGQERYFREIANLASKVRVFRLARPRRFDVLQEVAARVDYVLSEKEECLGDGA</sequence>
<dbReference type="Gene3D" id="3.40.50.300">
    <property type="entry name" value="P-loop containing nucleotide triphosphate hydrolases"/>
    <property type="match status" value="1"/>
</dbReference>
<keyword evidence="2" id="KW-1185">Reference proteome</keyword>
<comment type="caution">
    <text evidence="1">The sequence shown here is derived from an EMBL/GenBank/DDBJ whole genome shotgun (WGS) entry which is preliminary data.</text>
</comment>
<reference evidence="1 2" key="1">
    <citation type="submission" date="2017-03" db="EMBL/GenBank/DDBJ databases">
        <title>Draft Genome sequence of Marispirochaeta sp. strain JC444.</title>
        <authorList>
            <person name="Shivani Y."/>
            <person name="Subhash Y."/>
            <person name="Sasikala C."/>
            <person name="Ramana C."/>
        </authorList>
    </citation>
    <scope>NUCLEOTIDE SEQUENCE [LARGE SCALE GENOMIC DNA]</scope>
    <source>
        <strain evidence="1 2">JC444</strain>
    </source>
</reference>
<name>A0A1Y1RVJ7_9SPIO</name>
<dbReference type="Proteomes" id="UP000192343">
    <property type="component" value="Unassembled WGS sequence"/>
</dbReference>
<evidence type="ECO:0000313" key="1">
    <source>
        <dbReference type="EMBL" id="ORC32658.1"/>
    </source>
</evidence>
<dbReference type="InterPro" id="IPR027417">
    <property type="entry name" value="P-loop_NTPase"/>
</dbReference>
<dbReference type="EMBL" id="MWQY01000021">
    <property type="protein sequence ID" value="ORC32658.1"/>
    <property type="molecule type" value="Genomic_DNA"/>
</dbReference>
<dbReference type="STRING" id="1963862.B4O97_15985"/>
<accession>A0A1Y1RVJ7</accession>
<proteinExistence type="predicted"/>
<evidence type="ECO:0008006" key="3">
    <source>
        <dbReference type="Google" id="ProtNLM"/>
    </source>
</evidence>
<dbReference type="AlphaFoldDB" id="A0A1Y1RVJ7"/>
<gene>
    <name evidence="1" type="ORF">B4O97_15985</name>
</gene>